<evidence type="ECO:0000313" key="2">
    <source>
        <dbReference type="EMBL" id="KAF8410220.1"/>
    </source>
</evidence>
<feature type="compositionally biased region" description="Basic and acidic residues" evidence="1">
    <location>
        <begin position="124"/>
        <end position="140"/>
    </location>
</feature>
<dbReference type="EMBL" id="JABCRI010000002">
    <property type="protein sequence ID" value="KAF8410220.1"/>
    <property type="molecule type" value="Genomic_DNA"/>
</dbReference>
<reference evidence="2 3" key="1">
    <citation type="submission" date="2020-04" db="EMBL/GenBank/DDBJ databases">
        <title>Plant Genome Project.</title>
        <authorList>
            <person name="Zhang R.-G."/>
        </authorList>
    </citation>
    <scope>NUCLEOTIDE SEQUENCE [LARGE SCALE GENOMIC DNA]</scope>
    <source>
        <strain evidence="2">YNK0</strain>
        <tissue evidence="2">Leaf</tissue>
    </source>
</reference>
<comment type="caution">
    <text evidence="2">The sequence shown here is derived from an EMBL/GenBank/DDBJ whole genome shotgun (WGS) entry which is preliminary data.</text>
</comment>
<organism evidence="2 3">
    <name type="scientific">Tetracentron sinense</name>
    <name type="common">Spur-leaf</name>
    <dbReference type="NCBI Taxonomy" id="13715"/>
    <lineage>
        <taxon>Eukaryota</taxon>
        <taxon>Viridiplantae</taxon>
        <taxon>Streptophyta</taxon>
        <taxon>Embryophyta</taxon>
        <taxon>Tracheophyta</taxon>
        <taxon>Spermatophyta</taxon>
        <taxon>Magnoliopsida</taxon>
        <taxon>Trochodendrales</taxon>
        <taxon>Trochodendraceae</taxon>
        <taxon>Tetracentron</taxon>
    </lineage>
</organism>
<feature type="compositionally biased region" description="Polar residues" evidence="1">
    <location>
        <begin position="79"/>
        <end position="92"/>
    </location>
</feature>
<dbReference type="Proteomes" id="UP000655225">
    <property type="component" value="Unassembled WGS sequence"/>
</dbReference>
<protein>
    <submittedName>
        <fullName evidence="2">Uncharacterized protein</fullName>
    </submittedName>
</protein>
<feature type="region of interest" description="Disordered" evidence="1">
    <location>
        <begin position="197"/>
        <end position="216"/>
    </location>
</feature>
<feature type="compositionally biased region" description="Basic and acidic residues" evidence="1">
    <location>
        <begin position="278"/>
        <end position="299"/>
    </location>
</feature>
<feature type="compositionally biased region" description="Basic and acidic residues" evidence="1">
    <location>
        <begin position="197"/>
        <end position="213"/>
    </location>
</feature>
<feature type="region of interest" description="Disordered" evidence="1">
    <location>
        <begin position="1"/>
        <end position="20"/>
    </location>
</feature>
<feature type="compositionally biased region" description="Basic and acidic residues" evidence="1">
    <location>
        <begin position="247"/>
        <end position="271"/>
    </location>
</feature>
<feature type="compositionally biased region" description="Polar residues" evidence="1">
    <location>
        <begin position="152"/>
        <end position="161"/>
    </location>
</feature>
<dbReference type="OMA" id="KSSEIDH"/>
<accession>A0A834ZQY5</accession>
<feature type="compositionally biased region" description="Basic and acidic residues" evidence="1">
    <location>
        <begin position="1"/>
        <end position="11"/>
    </location>
</feature>
<feature type="compositionally biased region" description="Low complexity" evidence="1">
    <location>
        <begin position="105"/>
        <end position="116"/>
    </location>
</feature>
<feature type="region of interest" description="Disordered" evidence="1">
    <location>
        <begin position="65"/>
        <end position="181"/>
    </location>
</feature>
<evidence type="ECO:0000313" key="3">
    <source>
        <dbReference type="Proteomes" id="UP000655225"/>
    </source>
</evidence>
<proteinExistence type="predicted"/>
<dbReference type="OrthoDB" id="1920561at2759"/>
<dbReference type="AlphaFoldDB" id="A0A834ZQY5"/>
<keyword evidence="3" id="KW-1185">Reference proteome</keyword>
<dbReference type="PANTHER" id="PTHR36364:SF1">
    <property type="entry name" value="OS03G0203000 PROTEIN"/>
    <property type="match status" value="1"/>
</dbReference>
<name>A0A834ZQY5_TETSI</name>
<feature type="region of interest" description="Disordered" evidence="1">
    <location>
        <begin position="247"/>
        <end position="420"/>
    </location>
</feature>
<sequence length="456" mass="51567">MSRREARESDAKRHHSKLERESRFPHISVIAIRNRMNSISAFYQKIASATEPYGMINSSTFTVLSSPKRARRDGKPATERTSSNHNLDTGNLTDRDQGHRRRLQDALPLEAPLAADSKVGTDVAKTELDKKTSGLHDGTKHSSGRAEVPRSRSYNLDTGNLTDRDQRHRRRLQDPLPPEAPLVADSKMVTEVAKTELDKKTSGLHDDTKHSSDQTEVPRVLDMIQELSQVGEVPLLTCVGLRHSTDSVAMKETEHGRRSDSKDQSGARAVDKMGPYDMEQRDERTQTRVDDNSIWRHDGFFQLEADAPPPARKRPAFREKKVPVDPENSSIAVSESIRPSHLDRPLSGNERREERGGRYSRDLGRLDRPLTGERAPPRRGEEQRVGFPSRERSSGGSGFRGRERLIGRHGERNQYSSTPHFRVEKWKHDLFDEANRSPTPKNEEDQIAKVEALLAL</sequence>
<dbReference type="PANTHER" id="PTHR36364">
    <property type="entry name" value="OS03G0203000 PROTEIN"/>
    <property type="match status" value="1"/>
</dbReference>
<evidence type="ECO:0000256" key="1">
    <source>
        <dbReference type="SAM" id="MobiDB-lite"/>
    </source>
</evidence>
<feature type="compositionally biased region" description="Basic and acidic residues" evidence="1">
    <location>
        <begin position="400"/>
        <end position="412"/>
    </location>
</feature>
<gene>
    <name evidence="2" type="ORF">HHK36_002743</name>
</gene>
<feature type="compositionally biased region" description="Basic and acidic residues" evidence="1">
    <location>
        <begin position="338"/>
        <end position="393"/>
    </location>
</feature>